<evidence type="ECO:0000313" key="2">
    <source>
        <dbReference type="EMBL" id="KAJ8871153.1"/>
    </source>
</evidence>
<sequence length="191" mass="21863">MLRNMFSLWMSVHFFFLNLFPDKTLFEGEKYVGGKLSKETAAIFRVENMVGSEMLPTLAVRSLPRQCKSNQNDWMTCKIFLQYLHFLDTEMCVQNRKNCPFLGSLFCTSNRNKCTQEHQACVCKILLRDLEAKKPLKKISLLTAMHMTAVQSVITNCFRKAGFTHASVSSTTGDEVEILVQSDEWGTLQEV</sequence>
<gene>
    <name evidence="2" type="ORF">PR048_027458</name>
</gene>
<keyword evidence="1" id="KW-0732">Signal</keyword>
<evidence type="ECO:0000313" key="3">
    <source>
        <dbReference type="Proteomes" id="UP001159363"/>
    </source>
</evidence>
<dbReference type="Proteomes" id="UP001159363">
    <property type="component" value="Chromosome 11"/>
</dbReference>
<reference evidence="2 3" key="1">
    <citation type="submission" date="2023-02" db="EMBL/GenBank/DDBJ databases">
        <title>LHISI_Scaffold_Assembly.</title>
        <authorList>
            <person name="Stuart O.P."/>
            <person name="Cleave R."/>
            <person name="Magrath M.J.L."/>
            <person name="Mikheyev A.S."/>
        </authorList>
    </citation>
    <scope>NUCLEOTIDE SEQUENCE [LARGE SCALE GENOMIC DNA]</scope>
    <source>
        <strain evidence="2">Daus_M_001</strain>
        <tissue evidence="2">Leg muscle</tissue>
    </source>
</reference>
<evidence type="ECO:0000256" key="1">
    <source>
        <dbReference type="SAM" id="SignalP"/>
    </source>
</evidence>
<comment type="caution">
    <text evidence="2">The sequence shown here is derived from an EMBL/GenBank/DDBJ whole genome shotgun (WGS) entry which is preliminary data.</text>
</comment>
<accession>A0ABQ9GGI8</accession>
<dbReference type="EMBL" id="JARBHB010000012">
    <property type="protein sequence ID" value="KAJ8871153.1"/>
    <property type="molecule type" value="Genomic_DNA"/>
</dbReference>
<feature type="signal peptide" evidence="1">
    <location>
        <begin position="1"/>
        <end position="26"/>
    </location>
</feature>
<keyword evidence="3" id="KW-1185">Reference proteome</keyword>
<name>A0ABQ9GGI8_9NEOP</name>
<protein>
    <submittedName>
        <fullName evidence="2">Uncharacterized protein</fullName>
    </submittedName>
</protein>
<feature type="chain" id="PRO_5047127415" evidence="1">
    <location>
        <begin position="27"/>
        <end position="191"/>
    </location>
</feature>
<proteinExistence type="predicted"/>
<organism evidence="2 3">
    <name type="scientific">Dryococelus australis</name>
    <dbReference type="NCBI Taxonomy" id="614101"/>
    <lineage>
        <taxon>Eukaryota</taxon>
        <taxon>Metazoa</taxon>
        <taxon>Ecdysozoa</taxon>
        <taxon>Arthropoda</taxon>
        <taxon>Hexapoda</taxon>
        <taxon>Insecta</taxon>
        <taxon>Pterygota</taxon>
        <taxon>Neoptera</taxon>
        <taxon>Polyneoptera</taxon>
        <taxon>Phasmatodea</taxon>
        <taxon>Verophasmatodea</taxon>
        <taxon>Anareolatae</taxon>
        <taxon>Phasmatidae</taxon>
        <taxon>Eurycanthinae</taxon>
        <taxon>Dryococelus</taxon>
    </lineage>
</organism>